<sequence>MKSRLFDLNSTWQFPASPTEVWAVIADTDMSWPQWWPHCSFATPLERTQAASNAQEDILLATTAHLNFKAFLGYTLTITIHPTKVAMPREIEFDAGGHLQGIGRVSLVPQERGQTTRMDIEWRVRPTQRWMNLLTPVAAPAFLAAHALMMRQGEKGLQRELANNRAKKPA</sequence>
<organism evidence="2 3">
    <name type="scientific">Arthrobacter liuii</name>
    <dbReference type="NCBI Taxonomy" id="1476996"/>
    <lineage>
        <taxon>Bacteria</taxon>
        <taxon>Bacillati</taxon>
        <taxon>Actinomycetota</taxon>
        <taxon>Actinomycetes</taxon>
        <taxon>Micrococcales</taxon>
        <taxon>Micrococcaceae</taxon>
        <taxon>Arthrobacter</taxon>
    </lineage>
</organism>
<dbReference type="Pfam" id="PF03364">
    <property type="entry name" value="Polyketide_cyc"/>
    <property type="match status" value="1"/>
</dbReference>
<gene>
    <name evidence="2" type="ORF">GCM10007170_18130</name>
</gene>
<dbReference type="InterPro" id="IPR023393">
    <property type="entry name" value="START-like_dom_sf"/>
</dbReference>
<accession>A0ABQ2AQL5</accession>
<comment type="caution">
    <text evidence="2">The sequence shown here is derived from an EMBL/GenBank/DDBJ whole genome shotgun (WGS) entry which is preliminary data.</text>
</comment>
<dbReference type="InterPro" id="IPR005031">
    <property type="entry name" value="COQ10_START"/>
</dbReference>
<dbReference type="Gene3D" id="3.30.530.20">
    <property type="match status" value="1"/>
</dbReference>
<dbReference type="SUPFAM" id="SSF55961">
    <property type="entry name" value="Bet v1-like"/>
    <property type="match status" value="1"/>
</dbReference>
<keyword evidence="3" id="KW-1185">Reference proteome</keyword>
<evidence type="ECO:0000313" key="2">
    <source>
        <dbReference type="EMBL" id="GGH94587.1"/>
    </source>
</evidence>
<dbReference type="RefSeq" id="WP_188571298.1">
    <property type="nucleotide sequence ID" value="NZ_BMFW01000006.1"/>
</dbReference>
<name>A0ABQ2AQL5_9MICC</name>
<protein>
    <recommendedName>
        <fullName evidence="1">Coenzyme Q-binding protein COQ10 START domain-containing protein</fullName>
    </recommendedName>
</protein>
<dbReference type="EMBL" id="BMFW01000006">
    <property type="protein sequence ID" value="GGH94587.1"/>
    <property type="molecule type" value="Genomic_DNA"/>
</dbReference>
<proteinExistence type="predicted"/>
<feature type="domain" description="Coenzyme Q-binding protein COQ10 START" evidence="1">
    <location>
        <begin position="15"/>
        <end position="128"/>
    </location>
</feature>
<reference evidence="3" key="1">
    <citation type="journal article" date="2019" name="Int. J. Syst. Evol. Microbiol.">
        <title>The Global Catalogue of Microorganisms (GCM) 10K type strain sequencing project: providing services to taxonomists for standard genome sequencing and annotation.</title>
        <authorList>
            <consortium name="The Broad Institute Genomics Platform"/>
            <consortium name="The Broad Institute Genome Sequencing Center for Infectious Disease"/>
            <person name="Wu L."/>
            <person name="Ma J."/>
        </authorList>
    </citation>
    <scope>NUCLEOTIDE SEQUENCE [LARGE SCALE GENOMIC DNA]</scope>
    <source>
        <strain evidence="3">CGMCC 1.12778</strain>
    </source>
</reference>
<evidence type="ECO:0000259" key="1">
    <source>
        <dbReference type="Pfam" id="PF03364"/>
    </source>
</evidence>
<evidence type="ECO:0000313" key="3">
    <source>
        <dbReference type="Proteomes" id="UP000643279"/>
    </source>
</evidence>
<dbReference type="Proteomes" id="UP000643279">
    <property type="component" value="Unassembled WGS sequence"/>
</dbReference>